<proteinExistence type="predicted"/>
<sequence length="108" mass="12983">MYFKNKNIIIGLLKYFIKKNNLHDKEGFKEFNKYYFVVELDVSGFEEGLIMKGIEELMINPKWIIIGKSHILFREINNPEYNITNQILKFHILKTKLIEFRDLALKDK</sequence>
<evidence type="ECO:0000313" key="2">
    <source>
        <dbReference type="Proteomes" id="UP000289238"/>
    </source>
</evidence>
<keyword evidence="2" id="KW-1185">Reference proteome</keyword>
<gene>
    <name evidence="1" type="ORF">DSM00_86</name>
</gene>
<evidence type="ECO:0000313" key="1">
    <source>
        <dbReference type="EMBL" id="RXG24300.1"/>
    </source>
</evidence>
<dbReference type="AlphaFoldDB" id="A0A4Q0PBU4"/>
<comment type="caution">
    <text evidence="1">The sequence shown here is derived from an EMBL/GenBank/DDBJ whole genome shotgun (WGS) entry which is preliminary data.</text>
</comment>
<name>A0A4Q0PBU4_9FLAO</name>
<reference evidence="1 2" key="1">
    <citation type="submission" date="2018-07" db="EMBL/GenBank/DDBJ databases">
        <title>Leeuwenhoekiella genomics.</title>
        <authorList>
            <person name="Tahon G."/>
            <person name="Willems A."/>
        </authorList>
    </citation>
    <scope>NUCLEOTIDE SEQUENCE [LARGE SCALE GENOMIC DNA]</scope>
    <source>
        <strain evidence="1 2">LMG 22550</strain>
    </source>
</reference>
<dbReference type="EMBL" id="QOVM01000001">
    <property type="protein sequence ID" value="RXG24300.1"/>
    <property type="molecule type" value="Genomic_DNA"/>
</dbReference>
<dbReference type="Proteomes" id="UP000289238">
    <property type="component" value="Unassembled WGS sequence"/>
</dbReference>
<dbReference type="RefSeq" id="WP_128756050.1">
    <property type="nucleotide sequence ID" value="NZ_QOVM01000001.1"/>
</dbReference>
<dbReference type="OrthoDB" id="1445094at2"/>
<accession>A0A4Q0PBU4</accession>
<organism evidence="1 2">
    <name type="scientific">Leeuwenhoekiella aequorea</name>
    <dbReference type="NCBI Taxonomy" id="283736"/>
    <lineage>
        <taxon>Bacteria</taxon>
        <taxon>Pseudomonadati</taxon>
        <taxon>Bacteroidota</taxon>
        <taxon>Flavobacteriia</taxon>
        <taxon>Flavobacteriales</taxon>
        <taxon>Flavobacteriaceae</taxon>
        <taxon>Leeuwenhoekiella</taxon>
    </lineage>
</organism>
<protein>
    <submittedName>
        <fullName evidence="1">Uncharacterized protein</fullName>
    </submittedName>
</protein>